<evidence type="ECO:0000313" key="5">
    <source>
        <dbReference type="Proteomes" id="UP000196118"/>
    </source>
</evidence>
<protein>
    <submittedName>
        <fullName evidence="4">Bypass of stop codon protein</fullName>
    </submittedName>
</protein>
<dbReference type="Gene3D" id="2.40.128.690">
    <property type="entry name" value="YycH protein, domain 3-like"/>
    <property type="match status" value="1"/>
</dbReference>
<reference evidence="4 5" key="1">
    <citation type="submission" date="2017-05" db="EMBL/GenBank/DDBJ databases">
        <title>Genome sequence of Pediococcus pentosaceus strain SRCM100892.</title>
        <authorList>
            <person name="Cho S.H."/>
        </authorList>
    </citation>
    <scope>NUCLEOTIDE SEQUENCE [LARGE SCALE GENOMIC DNA]</scope>
    <source>
        <strain evidence="4 5">SRCM100892</strain>
    </source>
</reference>
<dbReference type="Pfam" id="PF09648">
    <property type="entry name" value="YycI"/>
    <property type="match status" value="1"/>
</dbReference>
<dbReference type="Proteomes" id="UP000196118">
    <property type="component" value="Chromosome"/>
</dbReference>
<dbReference type="AlphaFoldDB" id="A0A1Y0VKR5"/>
<keyword evidence="2" id="KW-0472">Membrane</keyword>
<gene>
    <name evidence="4" type="ORF">S100892_00206</name>
</gene>
<dbReference type="EMBL" id="CP021474">
    <property type="protein sequence ID" value="ARW18811.1"/>
    <property type="molecule type" value="Genomic_DNA"/>
</dbReference>
<feature type="domain" description="Regulatory protein YycH-like" evidence="3">
    <location>
        <begin position="37"/>
        <end position="257"/>
    </location>
</feature>
<proteinExistence type="predicted"/>
<dbReference type="GO" id="GO:0016020">
    <property type="term" value="C:membrane"/>
    <property type="evidence" value="ECO:0007669"/>
    <property type="project" value="InterPro"/>
</dbReference>
<feature type="region of interest" description="Disordered" evidence="1">
    <location>
        <begin position="268"/>
        <end position="332"/>
    </location>
</feature>
<evidence type="ECO:0000256" key="2">
    <source>
        <dbReference type="SAM" id="Phobius"/>
    </source>
</evidence>
<evidence type="ECO:0000313" key="4">
    <source>
        <dbReference type="EMBL" id="ARW18811.1"/>
    </source>
</evidence>
<feature type="compositionally biased region" description="Low complexity" evidence="1">
    <location>
        <begin position="270"/>
        <end position="332"/>
    </location>
</feature>
<name>A0A1Y0VKR5_PEDPE</name>
<feature type="transmembrane region" description="Helical" evidence="2">
    <location>
        <begin position="7"/>
        <end position="28"/>
    </location>
</feature>
<keyword evidence="2" id="KW-0812">Transmembrane</keyword>
<evidence type="ECO:0000256" key="1">
    <source>
        <dbReference type="SAM" id="MobiDB-lite"/>
    </source>
</evidence>
<accession>A0A1Y0VKR5</accession>
<organism evidence="4 5">
    <name type="scientific">Pediococcus pentosaceus</name>
    <dbReference type="NCBI Taxonomy" id="1255"/>
    <lineage>
        <taxon>Bacteria</taxon>
        <taxon>Bacillati</taxon>
        <taxon>Bacillota</taxon>
        <taxon>Bacilli</taxon>
        <taxon>Lactobacillales</taxon>
        <taxon>Lactobacillaceae</taxon>
        <taxon>Pediococcus</taxon>
    </lineage>
</organism>
<sequence length="332" mass="36679">MDFRKIEVIFIVVFAILNAYLFGSYWQYQLEAGTTSSSNSSENSTILKEMRNDQITYMPLSNKKMNGYYASATVDTSLKDNIKRLTDQSARVVDNYVESTLNEELTVDPKQPQKVLNTFVKNRYNIVYGSEYQYNPNLSTSVQVVYTQMIDGHPVYSKAGKLTFYVNASNEVTGYTQGHLVNEKQLREKSELISQTRAVTWLYQYNEIQNDSKVEWADLGYTNLLTTDNGVVYVPTWVIGIKSKSSTGIQVKRINAFSGVLIKKDHEVTTESSTQASGSTAASDDSSSVSSTETSESEATSASSDVSSTTSSTSSATTEAGVEATTSTSTTY</sequence>
<evidence type="ECO:0000259" key="3">
    <source>
        <dbReference type="Pfam" id="PF09648"/>
    </source>
</evidence>
<keyword evidence="2" id="KW-1133">Transmembrane helix</keyword>
<dbReference type="InterPro" id="IPR018604">
    <property type="entry name" value="YycI-like"/>
</dbReference>